<keyword evidence="3 10" id="KW-0808">Transferase</keyword>
<comment type="subcellular location">
    <subcellularLocation>
        <location evidence="10">Cell membrane</location>
        <topology evidence="10">Multi-pass membrane protein</topology>
    </subcellularLocation>
</comment>
<dbReference type="PANTHER" id="PTHR30309:SF0">
    <property type="entry name" value="GLYCEROL-3-PHOSPHATE ACYLTRANSFERASE-RELATED"/>
    <property type="match status" value="1"/>
</dbReference>
<keyword evidence="8 10" id="KW-0594">Phospholipid biosynthesis</keyword>
<dbReference type="UniPathway" id="UPA00085"/>
<feature type="transmembrane region" description="Helical" evidence="10">
    <location>
        <begin position="117"/>
        <end position="139"/>
    </location>
</feature>
<evidence type="ECO:0000313" key="11">
    <source>
        <dbReference type="EMBL" id="RRG18213.1"/>
    </source>
</evidence>
<keyword evidence="6 10" id="KW-0443">Lipid metabolism</keyword>
<evidence type="ECO:0000256" key="8">
    <source>
        <dbReference type="ARBA" id="ARBA00023209"/>
    </source>
</evidence>
<name>A0A3P2RC80_WEIVI</name>
<evidence type="ECO:0000256" key="6">
    <source>
        <dbReference type="ARBA" id="ARBA00023098"/>
    </source>
</evidence>
<keyword evidence="5 10" id="KW-1133">Transmembrane helix</keyword>
<dbReference type="PANTHER" id="PTHR30309">
    <property type="entry name" value="INNER MEMBRANE PROTEIN YGIH"/>
    <property type="match status" value="1"/>
</dbReference>
<dbReference type="AlphaFoldDB" id="A0A3P2RC80"/>
<reference evidence="11 12" key="1">
    <citation type="submission" date="2018-10" db="EMBL/GenBank/DDBJ databases">
        <title>Draft genome sequence of Weissella viridescens UCO-SMC3.</title>
        <authorList>
            <person name="Garcia-Cancino A."/>
            <person name="Espinoza-Monje M."/>
            <person name="Albarracin L."/>
            <person name="Garcia-Castillo V."/>
            <person name="Campos-Martin J."/>
            <person name="Nakano Y."/>
            <person name="Guitierrez-Zamorano C."/>
            <person name="Ikeda-Ohtsubo W."/>
            <person name="Morita H."/>
            <person name="Kitazawa H."/>
            <person name="Villena J."/>
        </authorList>
    </citation>
    <scope>NUCLEOTIDE SEQUENCE [LARGE SCALE GENOMIC DNA]</scope>
    <source>
        <strain evidence="11 12">UCO-SMC3</strain>
    </source>
</reference>
<keyword evidence="4 10" id="KW-0812">Transmembrane</keyword>
<feature type="transmembrane region" description="Helical" evidence="10">
    <location>
        <begin position="85"/>
        <end position="105"/>
    </location>
</feature>
<dbReference type="Pfam" id="PF02660">
    <property type="entry name" value="G3P_acyltransf"/>
    <property type="match status" value="1"/>
</dbReference>
<keyword evidence="11" id="KW-0012">Acyltransferase</keyword>
<comment type="caution">
    <text evidence="11">The sequence shown here is derived from an EMBL/GenBank/DDBJ whole genome shotgun (WGS) entry which is preliminary data.</text>
</comment>
<dbReference type="SMART" id="SM01207">
    <property type="entry name" value="G3P_acyltransf"/>
    <property type="match status" value="1"/>
</dbReference>
<feature type="transmembrane region" description="Helical" evidence="10">
    <location>
        <begin position="151"/>
        <end position="179"/>
    </location>
</feature>
<dbReference type="GO" id="GO:0008654">
    <property type="term" value="P:phospholipid biosynthetic process"/>
    <property type="evidence" value="ECO:0007669"/>
    <property type="project" value="UniProtKB-UniRule"/>
</dbReference>
<gene>
    <name evidence="10 11" type="primary">plsY</name>
    <name evidence="11" type="ORF">D3P96_02690</name>
</gene>
<feature type="transmembrane region" description="Helical" evidence="10">
    <location>
        <begin position="51"/>
        <end position="79"/>
    </location>
</feature>
<protein>
    <recommendedName>
        <fullName evidence="10">Glycerol-3-phosphate acyltransferase</fullName>
    </recommendedName>
    <alternativeName>
        <fullName evidence="10">Acyl-PO4 G3P acyltransferase</fullName>
    </alternativeName>
    <alternativeName>
        <fullName evidence="10">Acyl-phosphate--glycerol-3-phosphate acyltransferase</fullName>
    </alternativeName>
    <alternativeName>
        <fullName evidence="10">G3P acyltransferase</fullName>
        <shortName evidence="10">GPAT</shortName>
        <ecNumber evidence="10">2.3.1.275</ecNumber>
    </alternativeName>
    <alternativeName>
        <fullName evidence="10">Lysophosphatidic acid synthase</fullName>
        <shortName evidence="10">LPA synthase</shortName>
    </alternativeName>
</protein>
<dbReference type="GO" id="GO:0043772">
    <property type="term" value="F:acyl-phosphate glycerol-3-phosphate acyltransferase activity"/>
    <property type="evidence" value="ECO:0007669"/>
    <property type="project" value="UniProtKB-UniRule"/>
</dbReference>
<comment type="subunit">
    <text evidence="10">Probably interacts with PlsX.</text>
</comment>
<dbReference type="RefSeq" id="WP_124942861.1">
    <property type="nucleotide sequence ID" value="NZ_RHGY01000002.1"/>
</dbReference>
<comment type="function">
    <text evidence="10">Catalyzes the transfer of an acyl group from acyl-phosphate (acyl-PO(4)) to glycerol-3-phosphate (G3P) to form lysophosphatidic acid (LPA). This enzyme utilizes acyl-phosphate as fatty acyl donor, but not acyl-CoA or acyl-ACP.</text>
</comment>
<evidence type="ECO:0000256" key="7">
    <source>
        <dbReference type="ARBA" id="ARBA00023136"/>
    </source>
</evidence>
<proteinExistence type="inferred from homology"/>
<dbReference type="OrthoDB" id="9777124at2"/>
<sequence>MTLMHYLISLGLAYLIGSIPFGYIIGKVFFHKNLLKLGSGGIGTTNTLRNLGLPAGIIVLCLDVLKGSAGALMACIWGPIPADYWYFAVGLGAIIGHTYSIWIGFKGGKAVATSLGVLMVYSLPMVGIALLAFGIAVFLTSMVSVGSMAGFLSVTIAALLYQDWPLFIVALVLTIFVIYRHRGNLKRIKNGQENLIPFGLVYWAK</sequence>
<evidence type="ECO:0000256" key="10">
    <source>
        <dbReference type="HAMAP-Rule" id="MF_01043"/>
    </source>
</evidence>
<evidence type="ECO:0000256" key="1">
    <source>
        <dbReference type="ARBA" id="ARBA00022475"/>
    </source>
</evidence>
<accession>A0A3P2RC80</accession>
<organism evidence="11 12">
    <name type="scientific">Weissella viridescens</name>
    <name type="common">Lactobacillus viridescens</name>
    <dbReference type="NCBI Taxonomy" id="1629"/>
    <lineage>
        <taxon>Bacteria</taxon>
        <taxon>Bacillati</taxon>
        <taxon>Bacillota</taxon>
        <taxon>Bacilli</taxon>
        <taxon>Lactobacillales</taxon>
        <taxon>Lactobacillaceae</taxon>
        <taxon>Weissella</taxon>
    </lineage>
</organism>
<evidence type="ECO:0000256" key="5">
    <source>
        <dbReference type="ARBA" id="ARBA00022989"/>
    </source>
</evidence>
<dbReference type="HAMAP" id="MF_01043">
    <property type="entry name" value="PlsY"/>
    <property type="match status" value="1"/>
</dbReference>
<feature type="transmembrane region" description="Helical" evidence="10">
    <location>
        <begin position="6"/>
        <end position="30"/>
    </location>
</feature>
<evidence type="ECO:0000256" key="3">
    <source>
        <dbReference type="ARBA" id="ARBA00022679"/>
    </source>
</evidence>
<evidence type="ECO:0000313" key="12">
    <source>
        <dbReference type="Proteomes" id="UP000275836"/>
    </source>
</evidence>
<evidence type="ECO:0000256" key="9">
    <source>
        <dbReference type="ARBA" id="ARBA00023264"/>
    </source>
</evidence>
<comment type="pathway">
    <text evidence="10">Lipid metabolism; phospholipid metabolism.</text>
</comment>
<dbReference type="NCBIfam" id="TIGR00023">
    <property type="entry name" value="glycerol-3-phosphate 1-O-acyltransferase PlsY"/>
    <property type="match status" value="1"/>
</dbReference>
<dbReference type="GO" id="GO:0005886">
    <property type="term" value="C:plasma membrane"/>
    <property type="evidence" value="ECO:0007669"/>
    <property type="project" value="UniProtKB-SubCell"/>
</dbReference>
<dbReference type="EMBL" id="RHGY01000002">
    <property type="protein sequence ID" value="RRG18213.1"/>
    <property type="molecule type" value="Genomic_DNA"/>
</dbReference>
<keyword evidence="9 10" id="KW-1208">Phospholipid metabolism</keyword>
<keyword evidence="7 10" id="KW-0472">Membrane</keyword>
<evidence type="ECO:0000256" key="2">
    <source>
        <dbReference type="ARBA" id="ARBA00022516"/>
    </source>
</evidence>
<dbReference type="EC" id="2.3.1.275" evidence="10"/>
<keyword evidence="2 10" id="KW-0444">Lipid biosynthesis</keyword>
<comment type="similarity">
    <text evidence="10">Belongs to the PlsY family.</text>
</comment>
<evidence type="ECO:0000256" key="4">
    <source>
        <dbReference type="ARBA" id="ARBA00022692"/>
    </source>
</evidence>
<keyword evidence="1 10" id="KW-1003">Cell membrane</keyword>
<dbReference type="InterPro" id="IPR003811">
    <property type="entry name" value="G3P_acylTferase_PlsY"/>
</dbReference>
<comment type="catalytic activity">
    <reaction evidence="10">
        <text>an acyl phosphate + sn-glycerol 3-phosphate = a 1-acyl-sn-glycero-3-phosphate + phosphate</text>
        <dbReference type="Rhea" id="RHEA:34075"/>
        <dbReference type="ChEBI" id="CHEBI:43474"/>
        <dbReference type="ChEBI" id="CHEBI:57597"/>
        <dbReference type="ChEBI" id="CHEBI:57970"/>
        <dbReference type="ChEBI" id="CHEBI:59918"/>
        <dbReference type="EC" id="2.3.1.275"/>
    </reaction>
</comment>
<dbReference type="Proteomes" id="UP000275836">
    <property type="component" value="Unassembled WGS sequence"/>
</dbReference>